<reference evidence="1 2" key="1">
    <citation type="submission" date="2019-12" db="EMBL/GenBank/DDBJ databases">
        <authorList>
            <person name="Lee S.D."/>
        </authorList>
    </citation>
    <scope>NUCLEOTIDE SEQUENCE [LARGE SCALE GENOMIC DNA]</scope>
    <source>
        <strain evidence="1 2">SAP-6</strain>
    </source>
</reference>
<dbReference type="Proteomes" id="UP000461443">
    <property type="component" value="Unassembled WGS sequence"/>
</dbReference>
<evidence type="ECO:0000313" key="2">
    <source>
        <dbReference type="Proteomes" id="UP000461443"/>
    </source>
</evidence>
<reference evidence="1 2" key="2">
    <citation type="submission" date="2020-02" db="EMBL/GenBank/DDBJ databases">
        <title>The new genus of Enterobacteriales.</title>
        <authorList>
            <person name="Kim I.S."/>
        </authorList>
    </citation>
    <scope>NUCLEOTIDE SEQUENCE [LARGE SCALE GENOMIC DNA]</scope>
    <source>
        <strain evidence="1 2">SAP-6</strain>
    </source>
</reference>
<gene>
    <name evidence="1" type="ORF">GRH90_16005</name>
</gene>
<keyword evidence="2" id="KW-1185">Reference proteome</keyword>
<protein>
    <submittedName>
        <fullName evidence="1">Uncharacterized protein</fullName>
    </submittedName>
</protein>
<comment type="caution">
    <text evidence="1">The sequence shown here is derived from an EMBL/GenBank/DDBJ whole genome shotgun (WGS) entry which is preliminary data.</text>
</comment>
<accession>A0A845SMU0</accession>
<evidence type="ECO:0000313" key="1">
    <source>
        <dbReference type="EMBL" id="NDL64244.1"/>
    </source>
</evidence>
<proteinExistence type="predicted"/>
<dbReference type="EMBL" id="WUBS01000011">
    <property type="protein sequence ID" value="NDL64244.1"/>
    <property type="molecule type" value="Genomic_DNA"/>
</dbReference>
<dbReference type="RefSeq" id="WP_162366960.1">
    <property type="nucleotide sequence ID" value="NZ_WUBS01000011.1"/>
</dbReference>
<dbReference type="AlphaFoldDB" id="A0A845SMU0"/>
<organism evidence="1 2">
    <name type="scientific">Acerihabitans arboris</name>
    <dbReference type="NCBI Taxonomy" id="2691583"/>
    <lineage>
        <taxon>Bacteria</taxon>
        <taxon>Pseudomonadati</taxon>
        <taxon>Pseudomonadota</taxon>
        <taxon>Gammaproteobacteria</taxon>
        <taxon>Enterobacterales</taxon>
        <taxon>Pectobacteriaceae</taxon>
        <taxon>Acerihabitans</taxon>
    </lineage>
</organism>
<sequence>MRIIISALRHAAVTLDRLSEALGSQNSEWFNNRTGQLSFRPEVLPNGKGLFTATVSCRTGFSSRDWQIRKYATFGHWRSSRKAMKAARRMARELALYRYGFN</sequence>
<name>A0A845SMU0_9GAMM</name>